<dbReference type="Proteomes" id="UP000005237">
    <property type="component" value="Unassembled WGS sequence"/>
</dbReference>
<feature type="chain" id="PRO_5035921777" evidence="1">
    <location>
        <begin position="29"/>
        <end position="99"/>
    </location>
</feature>
<dbReference type="AlphaFoldDB" id="A0A8R1HTW4"/>
<evidence type="ECO:0000313" key="4">
    <source>
        <dbReference type="Proteomes" id="UP000005237"/>
    </source>
</evidence>
<reference evidence="3" key="2">
    <citation type="submission" date="2022-06" db="UniProtKB">
        <authorList>
            <consortium name="EnsemblMetazoa"/>
        </authorList>
    </citation>
    <scope>IDENTIFICATION</scope>
    <source>
        <strain evidence="3">DF5081</strain>
    </source>
</reference>
<keyword evidence="4" id="KW-1185">Reference proteome</keyword>
<sequence>MDLLSSVHRPPLCTVLSALLMLLPQSEAFVTLHKRLQAVPALVSIDNSAYAPKVPPCRIEFAPLMTHFKAALTRRQSEVRSRHRDLLSGVVANMRNVQL</sequence>
<keyword evidence="1" id="KW-0732">Signal</keyword>
<protein>
    <submittedName>
        <fullName evidence="3">Vac14_Fig4_bd domain-containing protein</fullName>
    </submittedName>
</protein>
<evidence type="ECO:0000256" key="1">
    <source>
        <dbReference type="SAM" id="SignalP"/>
    </source>
</evidence>
<evidence type="ECO:0000313" key="3">
    <source>
        <dbReference type="EnsemblMetazoa" id="CJA11588.1"/>
    </source>
</evidence>
<evidence type="ECO:0000259" key="2">
    <source>
        <dbReference type="Pfam" id="PF11916"/>
    </source>
</evidence>
<dbReference type="Pfam" id="PF11916">
    <property type="entry name" value="Vac14_Fig4_bd"/>
    <property type="match status" value="1"/>
</dbReference>
<name>A0A8R1HTW4_CAEJA</name>
<organism evidence="3 4">
    <name type="scientific">Caenorhabditis japonica</name>
    <dbReference type="NCBI Taxonomy" id="281687"/>
    <lineage>
        <taxon>Eukaryota</taxon>
        <taxon>Metazoa</taxon>
        <taxon>Ecdysozoa</taxon>
        <taxon>Nematoda</taxon>
        <taxon>Chromadorea</taxon>
        <taxon>Rhabditida</taxon>
        <taxon>Rhabditina</taxon>
        <taxon>Rhabditomorpha</taxon>
        <taxon>Rhabditoidea</taxon>
        <taxon>Rhabditidae</taxon>
        <taxon>Peloderinae</taxon>
        <taxon>Caenorhabditis</taxon>
    </lineage>
</organism>
<feature type="domain" description="Vacuolar protein 14 C-terminal Fig4-binding" evidence="2">
    <location>
        <begin position="1"/>
        <end position="39"/>
    </location>
</feature>
<feature type="signal peptide" evidence="1">
    <location>
        <begin position="1"/>
        <end position="28"/>
    </location>
</feature>
<dbReference type="OMA" id="FAPLMTH"/>
<dbReference type="InterPro" id="IPR021841">
    <property type="entry name" value="VAC14_Fig4p-bd"/>
</dbReference>
<proteinExistence type="predicted"/>
<accession>A0A8R1HTW4</accession>
<reference evidence="4" key="1">
    <citation type="submission" date="2010-08" db="EMBL/GenBank/DDBJ databases">
        <authorList>
            <consortium name="Caenorhabditis japonica Sequencing Consortium"/>
            <person name="Wilson R.K."/>
        </authorList>
    </citation>
    <scope>NUCLEOTIDE SEQUENCE [LARGE SCALE GENOMIC DNA]</scope>
    <source>
        <strain evidence="4">DF5081</strain>
    </source>
</reference>
<dbReference type="EnsemblMetazoa" id="CJA11588.1">
    <property type="protein sequence ID" value="CJA11588.1"/>
    <property type="gene ID" value="WBGene00130792"/>
</dbReference>